<reference evidence="1 2" key="1">
    <citation type="submission" date="2020-08" db="EMBL/GenBank/DDBJ databases">
        <title>Genomic Encyclopedia of Type Strains, Phase IV (KMG-V): Genome sequencing to study the core and pangenomes of soil and plant-associated prokaryotes.</title>
        <authorList>
            <person name="Whitman W."/>
        </authorList>
    </citation>
    <scope>NUCLEOTIDE SEQUENCE [LARGE SCALE GENOMIC DNA]</scope>
    <source>
        <strain evidence="1 2">SEMIA 4087</strain>
    </source>
</reference>
<proteinExistence type="predicted"/>
<evidence type="ECO:0000313" key="2">
    <source>
        <dbReference type="Proteomes" id="UP000551353"/>
    </source>
</evidence>
<keyword evidence="2" id="KW-1185">Reference proteome</keyword>
<sequence>MSAVRQNFQRFVKKAGTLIEIEDMPRFVGPSNDRNIGNA</sequence>
<name>A0ABR6IPT4_9HYPH</name>
<accession>A0ABR6IPT4</accession>
<dbReference type="EMBL" id="JACIFX010000004">
    <property type="protein sequence ID" value="MBB4229700.1"/>
    <property type="molecule type" value="Genomic_DNA"/>
</dbReference>
<comment type="caution">
    <text evidence="1">The sequence shown here is derived from an EMBL/GenBank/DDBJ whole genome shotgun (WGS) entry which is preliminary data.</text>
</comment>
<gene>
    <name evidence="1" type="ORF">GGD56_003551</name>
</gene>
<evidence type="ECO:0000313" key="1">
    <source>
        <dbReference type="EMBL" id="MBB4229700.1"/>
    </source>
</evidence>
<dbReference type="Proteomes" id="UP000551353">
    <property type="component" value="Unassembled WGS sequence"/>
</dbReference>
<organism evidence="1 2">
    <name type="scientific">Rhizobium mongolense</name>
    <dbReference type="NCBI Taxonomy" id="57676"/>
    <lineage>
        <taxon>Bacteria</taxon>
        <taxon>Pseudomonadati</taxon>
        <taxon>Pseudomonadota</taxon>
        <taxon>Alphaproteobacteria</taxon>
        <taxon>Hyphomicrobiales</taxon>
        <taxon>Rhizobiaceae</taxon>
        <taxon>Rhizobium/Agrobacterium group</taxon>
        <taxon>Rhizobium</taxon>
    </lineage>
</organism>
<protein>
    <submittedName>
        <fullName evidence="1">Uncharacterized protein</fullName>
    </submittedName>
</protein>